<dbReference type="InterPro" id="IPR036259">
    <property type="entry name" value="MFS_trans_sf"/>
</dbReference>
<feature type="transmembrane region" description="Helical" evidence="6">
    <location>
        <begin position="28"/>
        <end position="46"/>
    </location>
</feature>
<evidence type="ECO:0000313" key="8">
    <source>
        <dbReference type="EMBL" id="SVD31365.1"/>
    </source>
</evidence>
<keyword evidence="2" id="KW-0813">Transport</keyword>
<evidence type="ECO:0000256" key="3">
    <source>
        <dbReference type="ARBA" id="ARBA00022692"/>
    </source>
</evidence>
<dbReference type="PANTHER" id="PTHR42718">
    <property type="entry name" value="MAJOR FACILITATOR SUPERFAMILY MULTIDRUG TRANSPORTER MFSC"/>
    <property type="match status" value="1"/>
</dbReference>
<comment type="subcellular location">
    <subcellularLocation>
        <location evidence="1">Membrane</location>
        <topology evidence="1">Multi-pass membrane protein</topology>
    </subcellularLocation>
</comment>
<keyword evidence="3 6" id="KW-0812">Transmembrane</keyword>
<evidence type="ECO:0000256" key="1">
    <source>
        <dbReference type="ARBA" id="ARBA00004141"/>
    </source>
</evidence>
<dbReference type="AlphaFoldDB" id="A0A382UBY9"/>
<dbReference type="SUPFAM" id="SSF103473">
    <property type="entry name" value="MFS general substrate transporter"/>
    <property type="match status" value="1"/>
</dbReference>
<keyword evidence="5 6" id="KW-0472">Membrane</keyword>
<evidence type="ECO:0000256" key="4">
    <source>
        <dbReference type="ARBA" id="ARBA00022989"/>
    </source>
</evidence>
<gene>
    <name evidence="8" type="ORF">METZ01_LOCUS384219</name>
</gene>
<keyword evidence="4 6" id="KW-1133">Transmembrane helix</keyword>
<dbReference type="Pfam" id="PF07690">
    <property type="entry name" value="MFS_1"/>
    <property type="match status" value="1"/>
</dbReference>
<organism evidence="8">
    <name type="scientific">marine metagenome</name>
    <dbReference type="NCBI Taxonomy" id="408172"/>
    <lineage>
        <taxon>unclassified sequences</taxon>
        <taxon>metagenomes</taxon>
        <taxon>ecological metagenomes</taxon>
    </lineage>
</organism>
<sequence length="214" mass="22724">FLTFLGSSAAIFLMPFYLQQIQGYTPRQAGLILVPNALCMAILGPISGHFSDRFGWRWFTVGGLMLSSLGLLLLSRLTIDSSLFLVLPALMLQSAGMGMFYSPNSSSILSSVERERYGVLLAFINLVRNAANVTSVAMATAIVTATMGTMGYEPSLDAVRSGGGAGIADAFTSGLRHAYLTMMGLLLVAMVVSVLTVTPELSRADGQVEEVPVS</sequence>
<feature type="transmembrane region" description="Helical" evidence="6">
    <location>
        <begin position="58"/>
        <end position="77"/>
    </location>
</feature>
<dbReference type="InterPro" id="IPR011701">
    <property type="entry name" value="MFS"/>
</dbReference>
<feature type="transmembrane region" description="Helical" evidence="6">
    <location>
        <begin position="178"/>
        <end position="197"/>
    </location>
</feature>
<evidence type="ECO:0000259" key="7">
    <source>
        <dbReference type="PROSITE" id="PS50850"/>
    </source>
</evidence>
<evidence type="ECO:0000256" key="6">
    <source>
        <dbReference type="SAM" id="Phobius"/>
    </source>
</evidence>
<feature type="non-terminal residue" evidence="8">
    <location>
        <position position="1"/>
    </location>
</feature>
<dbReference type="PROSITE" id="PS50850">
    <property type="entry name" value="MFS"/>
    <property type="match status" value="1"/>
</dbReference>
<evidence type="ECO:0000256" key="2">
    <source>
        <dbReference type="ARBA" id="ARBA00022448"/>
    </source>
</evidence>
<dbReference type="GO" id="GO:0016020">
    <property type="term" value="C:membrane"/>
    <property type="evidence" value="ECO:0007669"/>
    <property type="project" value="UniProtKB-SubCell"/>
</dbReference>
<dbReference type="PANTHER" id="PTHR42718:SF9">
    <property type="entry name" value="MAJOR FACILITATOR SUPERFAMILY MULTIDRUG TRANSPORTER MFSC"/>
    <property type="match status" value="1"/>
</dbReference>
<accession>A0A382UBY9</accession>
<dbReference type="EMBL" id="UINC01142806">
    <property type="protein sequence ID" value="SVD31365.1"/>
    <property type="molecule type" value="Genomic_DNA"/>
</dbReference>
<dbReference type="InterPro" id="IPR020846">
    <property type="entry name" value="MFS_dom"/>
</dbReference>
<feature type="domain" description="Major facilitator superfamily (MFS) profile" evidence="7">
    <location>
        <begin position="1"/>
        <end position="214"/>
    </location>
</feature>
<evidence type="ECO:0000256" key="5">
    <source>
        <dbReference type="ARBA" id="ARBA00023136"/>
    </source>
</evidence>
<dbReference type="GO" id="GO:0022857">
    <property type="term" value="F:transmembrane transporter activity"/>
    <property type="evidence" value="ECO:0007669"/>
    <property type="project" value="InterPro"/>
</dbReference>
<reference evidence="8" key="1">
    <citation type="submission" date="2018-05" db="EMBL/GenBank/DDBJ databases">
        <authorList>
            <person name="Lanie J.A."/>
            <person name="Ng W.-L."/>
            <person name="Kazmierczak K.M."/>
            <person name="Andrzejewski T.M."/>
            <person name="Davidsen T.M."/>
            <person name="Wayne K.J."/>
            <person name="Tettelin H."/>
            <person name="Glass J.I."/>
            <person name="Rusch D."/>
            <person name="Podicherti R."/>
            <person name="Tsui H.-C.T."/>
            <person name="Winkler M.E."/>
        </authorList>
    </citation>
    <scope>NUCLEOTIDE SEQUENCE</scope>
</reference>
<feature type="transmembrane region" description="Helical" evidence="6">
    <location>
        <begin position="122"/>
        <end position="147"/>
    </location>
</feature>
<protein>
    <recommendedName>
        <fullName evidence="7">Major facilitator superfamily (MFS) profile domain-containing protein</fullName>
    </recommendedName>
</protein>
<proteinExistence type="predicted"/>
<dbReference type="Gene3D" id="1.20.1250.20">
    <property type="entry name" value="MFS general substrate transporter like domains"/>
    <property type="match status" value="1"/>
</dbReference>
<feature type="transmembrane region" description="Helical" evidence="6">
    <location>
        <begin position="83"/>
        <end position="101"/>
    </location>
</feature>
<name>A0A382UBY9_9ZZZZ</name>